<dbReference type="EMBL" id="WEHW01000012">
    <property type="protein sequence ID" value="KAB7651596.1"/>
    <property type="molecule type" value="Genomic_DNA"/>
</dbReference>
<comment type="caution">
    <text evidence="3">The sequence shown here is derived from an EMBL/GenBank/DDBJ whole genome shotgun (WGS) entry which is preliminary data.</text>
</comment>
<dbReference type="SUPFAM" id="SSF52821">
    <property type="entry name" value="Rhodanese/Cell cycle control phosphatase"/>
    <property type="match status" value="1"/>
</dbReference>
<dbReference type="Pfam" id="PF00581">
    <property type="entry name" value="Rhodanese"/>
    <property type="match status" value="1"/>
</dbReference>
<name>A0A6I1EWW7_9BURK</name>
<feature type="domain" description="Rhodanese" evidence="1">
    <location>
        <begin position="46"/>
        <end position="134"/>
    </location>
</feature>
<dbReference type="Gene3D" id="3.40.250.10">
    <property type="entry name" value="Rhodanese-like domain"/>
    <property type="match status" value="1"/>
</dbReference>
<dbReference type="RefSeq" id="WP_139688247.1">
    <property type="nucleotide sequence ID" value="NZ_WEHW01000012.1"/>
</dbReference>
<dbReference type="CDD" id="cd00158">
    <property type="entry name" value="RHOD"/>
    <property type="match status" value="1"/>
</dbReference>
<dbReference type="InterPro" id="IPR050229">
    <property type="entry name" value="GlpE_sulfurtransferase"/>
</dbReference>
<reference evidence="4 5" key="1">
    <citation type="submission" date="2019-10" db="EMBL/GenBank/DDBJ databases">
        <title>Genome diversity of Sutterella seckii.</title>
        <authorList>
            <person name="Chaplin A.V."/>
            <person name="Sokolova S.R."/>
            <person name="Mosin K.A."/>
            <person name="Ivanova E.L."/>
            <person name="Kochetkova T.O."/>
            <person name="Goltsov A.Y."/>
            <person name="Trofimov D.Y."/>
            <person name="Efimov B.A."/>
        </authorList>
    </citation>
    <scope>NUCLEOTIDE SEQUENCE [LARGE SCALE GENOMIC DNA]</scope>
    <source>
        <strain evidence="2 5">ASD3426</strain>
        <strain evidence="3 4">ASD393</strain>
    </source>
</reference>
<gene>
    <name evidence="3" type="ORF">GBM95_00480</name>
    <name evidence="2" type="ORF">GBM96_05035</name>
</gene>
<evidence type="ECO:0000313" key="2">
    <source>
        <dbReference type="EMBL" id="KAB7651596.1"/>
    </source>
</evidence>
<dbReference type="SMART" id="SM00450">
    <property type="entry name" value="RHOD"/>
    <property type="match status" value="1"/>
</dbReference>
<dbReference type="PANTHER" id="PTHR43031:SF18">
    <property type="entry name" value="RHODANESE-RELATED SULFURTRANSFERASES"/>
    <property type="match status" value="1"/>
</dbReference>
<sequence>MSQFLLQNTLLILIAVIAGGALAMPYFNRRRYGPMVTPEVAVQLINKQNALVIDVRSDKDFRKVRIARSVNIPANVIQGRLNEIPKERTILLVDNSGSMAAGAAKLLRGVGYPNVYLLQDGLVGWMRDKLPLEY</sequence>
<protein>
    <submittedName>
        <fullName evidence="3">Rhodanese-like domain-containing protein</fullName>
    </submittedName>
</protein>
<dbReference type="AlphaFoldDB" id="A0A6I1EWW7"/>
<dbReference type="InterPro" id="IPR036873">
    <property type="entry name" value="Rhodanese-like_dom_sf"/>
</dbReference>
<dbReference type="EMBL" id="WEHX01000001">
    <property type="protein sequence ID" value="KAB7663354.1"/>
    <property type="molecule type" value="Genomic_DNA"/>
</dbReference>
<dbReference type="PANTHER" id="PTHR43031">
    <property type="entry name" value="FAD-DEPENDENT OXIDOREDUCTASE"/>
    <property type="match status" value="1"/>
</dbReference>
<evidence type="ECO:0000259" key="1">
    <source>
        <dbReference type="PROSITE" id="PS50206"/>
    </source>
</evidence>
<dbReference type="PROSITE" id="PS50206">
    <property type="entry name" value="RHODANESE_3"/>
    <property type="match status" value="1"/>
</dbReference>
<dbReference type="OrthoDB" id="1445766at2"/>
<dbReference type="Proteomes" id="UP000430564">
    <property type="component" value="Unassembled WGS sequence"/>
</dbReference>
<dbReference type="InterPro" id="IPR001763">
    <property type="entry name" value="Rhodanese-like_dom"/>
</dbReference>
<keyword evidence="5" id="KW-1185">Reference proteome</keyword>
<proteinExistence type="predicted"/>
<dbReference type="Proteomes" id="UP000469462">
    <property type="component" value="Unassembled WGS sequence"/>
</dbReference>
<accession>A0A6I1EWW7</accession>
<evidence type="ECO:0000313" key="3">
    <source>
        <dbReference type="EMBL" id="KAB7663354.1"/>
    </source>
</evidence>
<organism evidence="3 4">
    <name type="scientific">Sutterella seckii</name>
    <dbReference type="NCBI Taxonomy" id="1944635"/>
    <lineage>
        <taxon>Bacteria</taxon>
        <taxon>Pseudomonadati</taxon>
        <taxon>Pseudomonadota</taxon>
        <taxon>Betaproteobacteria</taxon>
        <taxon>Burkholderiales</taxon>
        <taxon>Sutterellaceae</taxon>
        <taxon>Sutterella</taxon>
    </lineage>
</organism>
<evidence type="ECO:0000313" key="5">
    <source>
        <dbReference type="Proteomes" id="UP000469462"/>
    </source>
</evidence>
<evidence type="ECO:0000313" key="4">
    <source>
        <dbReference type="Proteomes" id="UP000430564"/>
    </source>
</evidence>